<dbReference type="GO" id="GO:0051666">
    <property type="term" value="P:actin cortical patch localization"/>
    <property type="evidence" value="ECO:0007669"/>
    <property type="project" value="TreeGrafter"/>
</dbReference>
<evidence type="ECO:0000313" key="4">
    <source>
        <dbReference type="Proteomes" id="UP000245768"/>
    </source>
</evidence>
<accession>A0A316YGE2</accession>
<dbReference type="InterPro" id="IPR002014">
    <property type="entry name" value="VHS_dom"/>
</dbReference>
<dbReference type="GO" id="GO:0007015">
    <property type="term" value="P:actin filament organization"/>
    <property type="evidence" value="ECO:0007669"/>
    <property type="project" value="InterPro"/>
</dbReference>
<dbReference type="InterPro" id="IPR008942">
    <property type="entry name" value="ENTH_VHS"/>
</dbReference>
<keyword evidence="4" id="KW-1185">Reference proteome</keyword>
<dbReference type="GO" id="GO:0035091">
    <property type="term" value="F:phosphatidylinositol binding"/>
    <property type="evidence" value="ECO:0007669"/>
    <property type="project" value="InterPro"/>
</dbReference>
<name>A0A316YGE2_9BASI</name>
<dbReference type="InterPro" id="IPR045007">
    <property type="entry name" value="LSB5"/>
</dbReference>
<protein>
    <recommendedName>
        <fullName evidence="2">VHS domain-containing protein</fullName>
    </recommendedName>
</protein>
<evidence type="ECO:0000313" key="3">
    <source>
        <dbReference type="EMBL" id="PWN87163.1"/>
    </source>
</evidence>
<dbReference type="SUPFAM" id="SSF48464">
    <property type="entry name" value="ENTH/VHS domain"/>
    <property type="match status" value="1"/>
</dbReference>
<dbReference type="RefSeq" id="XP_025374361.1">
    <property type="nucleotide sequence ID" value="XM_025518409.1"/>
</dbReference>
<dbReference type="AlphaFoldDB" id="A0A316YGE2"/>
<gene>
    <name evidence="3" type="ORF">FA10DRAFT_196696</name>
</gene>
<feature type="compositionally biased region" description="Polar residues" evidence="1">
    <location>
        <begin position="339"/>
        <end position="358"/>
    </location>
</feature>
<dbReference type="GO" id="GO:0043130">
    <property type="term" value="F:ubiquitin binding"/>
    <property type="evidence" value="ECO:0007669"/>
    <property type="project" value="InterPro"/>
</dbReference>
<dbReference type="PANTHER" id="PTHR47789">
    <property type="entry name" value="LAS SEVENTEEN-BINDING PROTEIN 5"/>
    <property type="match status" value="1"/>
</dbReference>
<feature type="compositionally biased region" description="Polar residues" evidence="1">
    <location>
        <begin position="398"/>
        <end position="407"/>
    </location>
</feature>
<dbReference type="OrthoDB" id="10255964at2759"/>
<feature type="compositionally biased region" description="Low complexity" evidence="1">
    <location>
        <begin position="373"/>
        <end position="382"/>
    </location>
</feature>
<evidence type="ECO:0000259" key="2">
    <source>
        <dbReference type="PROSITE" id="PS50179"/>
    </source>
</evidence>
<dbReference type="GO" id="GO:0030479">
    <property type="term" value="C:actin cortical patch"/>
    <property type="evidence" value="ECO:0007669"/>
    <property type="project" value="TreeGrafter"/>
</dbReference>
<dbReference type="GO" id="GO:0006897">
    <property type="term" value="P:endocytosis"/>
    <property type="evidence" value="ECO:0007669"/>
    <property type="project" value="InterPro"/>
</dbReference>
<dbReference type="EMBL" id="KZ819641">
    <property type="protein sequence ID" value="PWN87163.1"/>
    <property type="molecule type" value="Genomic_DNA"/>
</dbReference>
<organism evidence="3 4">
    <name type="scientific">Acaromyces ingoldii</name>
    <dbReference type="NCBI Taxonomy" id="215250"/>
    <lineage>
        <taxon>Eukaryota</taxon>
        <taxon>Fungi</taxon>
        <taxon>Dikarya</taxon>
        <taxon>Basidiomycota</taxon>
        <taxon>Ustilaginomycotina</taxon>
        <taxon>Exobasidiomycetes</taxon>
        <taxon>Exobasidiales</taxon>
        <taxon>Cryptobasidiaceae</taxon>
        <taxon>Acaromyces</taxon>
    </lineage>
</organism>
<dbReference type="PANTHER" id="PTHR47789:SF2">
    <property type="entry name" value="VHS DOMAIN-CONTAINING PROTEIN"/>
    <property type="match status" value="1"/>
</dbReference>
<reference evidence="3" key="1">
    <citation type="journal article" date="2018" name="Mol. Biol. Evol.">
        <title>Broad Genomic Sampling Reveals a Smut Pathogenic Ancestry of the Fungal Clade Ustilaginomycotina.</title>
        <authorList>
            <person name="Kijpornyongpan T."/>
            <person name="Mondo S.J."/>
            <person name="Barry K."/>
            <person name="Sandor L."/>
            <person name="Lee J."/>
            <person name="Lipzen A."/>
            <person name="Pangilinan J."/>
            <person name="LaButti K."/>
            <person name="Hainaut M."/>
            <person name="Henrissat B."/>
            <person name="Grigoriev I.V."/>
            <person name="Spatafora J.W."/>
            <person name="Aime M.C."/>
        </authorList>
    </citation>
    <scope>NUCLEOTIDE SEQUENCE [LARGE SCALE GENOMIC DNA]</scope>
    <source>
        <strain evidence="3">MCA 4198</strain>
    </source>
</reference>
<feature type="compositionally biased region" description="Low complexity" evidence="1">
    <location>
        <begin position="452"/>
        <end position="484"/>
    </location>
</feature>
<dbReference type="STRING" id="215250.A0A316YGE2"/>
<feature type="compositionally biased region" description="Basic and acidic residues" evidence="1">
    <location>
        <begin position="301"/>
        <end position="328"/>
    </location>
</feature>
<feature type="region of interest" description="Disordered" evidence="1">
    <location>
        <begin position="297"/>
        <end position="520"/>
    </location>
</feature>
<dbReference type="GeneID" id="37040325"/>
<dbReference type="PROSITE" id="PS50179">
    <property type="entry name" value="VHS"/>
    <property type="match status" value="1"/>
</dbReference>
<dbReference type="GO" id="GO:0007034">
    <property type="term" value="P:vacuolar transport"/>
    <property type="evidence" value="ECO:0007669"/>
    <property type="project" value="UniProtKB-ARBA"/>
</dbReference>
<feature type="domain" description="VHS" evidence="2">
    <location>
        <begin position="1"/>
        <end position="83"/>
    </location>
</feature>
<dbReference type="Gene3D" id="1.25.40.90">
    <property type="match status" value="1"/>
</dbReference>
<proteinExistence type="predicted"/>
<sequence length="520" mass="57066">MRAIKVWAVLCLNASDRFKLQVAQKRFLEVCEEMATSSKTPPAVKDMMFDVWSMLAYLFKSDVELQSITRSYNKVRPDGWPLDGRPLDPDHPVFNPASTSLYQPNQARPSDFQRGELAPGVHASPIPSSHGHDRLIRAPDGTMVNAPVRGVGGGGDDGFAGNNDARDYEWEMEQEREREREWEREREREREEAARNAREQCDDARRSAQLLAESLVNHGLHSEELAVLSARAQEAQNAILGLLPWVSAAAERSRDALVEQHRSEAAEGRQHVAVDKTRDELLLDDVLDAHEKLSTASGMVEDARNKAREDDEERRVLDQSMREQRMDRSNLVQDPATGQYYSLSQGEGAHYSSSTNAGAASVQGPTPPARRSQQQQQQQQQQAAPLDVSRASTHVRAPSSTSHLSHTTAREGNIEDQALQQSRLTRGPRPLPSVDNLTSSFASGVPLHLQTSSSNGASAPPSSFSAPHASSAHGHANVAGANASPNKDDNESVILTPIEPSEKALGKRRAVSVDEGECAR</sequence>
<feature type="region of interest" description="Disordered" evidence="1">
    <location>
        <begin position="170"/>
        <end position="201"/>
    </location>
</feature>
<dbReference type="Proteomes" id="UP000245768">
    <property type="component" value="Unassembled WGS sequence"/>
</dbReference>
<evidence type="ECO:0000256" key="1">
    <source>
        <dbReference type="SAM" id="MobiDB-lite"/>
    </source>
</evidence>
<dbReference type="InParanoid" id="A0A316YGE2"/>